<dbReference type="EMBL" id="LC171369">
    <property type="protein sequence ID" value="BBA74301.1"/>
    <property type="molecule type" value="Genomic_DNA"/>
</dbReference>
<name>A0A292GSZ4_9HYPH</name>
<dbReference type="Gene3D" id="1.10.10.1550">
    <property type="entry name" value="ROS/MUCR transcriptional regulator protein"/>
    <property type="match status" value="1"/>
</dbReference>
<accession>A0A292GSZ4</accession>
<sequence>MSADLLEMSVNLVTAHLSRNEMSAVEVPEFLKKVHDTLKEMRGEGHSGAVNSSTGIATGQAMSAPPAPPAISSPESEAGNSNKVAVKLGNDLSDPAFTGLDPWLCERISPGIAARLNRDESVHPSIFPDKIICLEDGKAVKLLRPYIKKMFDLTVEEYTSKWMLPDSFPMTPPAYRENKRRLAQAAGLGKAVRANKEKRGRSKIVSEKMPRHTNS</sequence>
<dbReference type="InterPro" id="IPR041920">
    <property type="entry name" value="ROS/MUCR_sf"/>
</dbReference>
<reference evidence="3" key="1">
    <citation type="submission" date="2016-07" db="EMBL/GenBank/DDBJ databases">
        <title>Genomics reveals synergistic degradation of pyrene by five bacteria in a mangrove sediment-derived bacterial consortium.</title>
        <authorList>
            <person name="Wanapaisan P."/>
            <person name="Vejarano F."/>
            <person name="Chakraborty J."/>
            <person name="Shintani M."/>
            <person name="Muangchinda C."/>
            <person name="Laothamteep N."/>
            <person name="Suzuki-Minakuchi C."/>
            <person name="Inoue K."/>
            <person name="Nojiri H."/>
            <person name="Pinyakong O."/>
        </authorList>
    </citation>
    <scope>NUCLEOTIDE SEQUENCE</scope>
    <source>
        <strain evidence="3">PW1</strain>
    </source>
</reference>
<dbReference type="AlphaFoldDB" id="A0A292GSZ4"/>
<evidence type="ECO:0000256" key="1">
    <source>
        <dbReference type="ARBA" id="ARBA00007031"/>
    </source>
</evidence>
<dbReference type="GO" id="GO:0006355">
    <property type="term" value="P:regulation of DNA-templated transcription"/>
    <property type="evidence" value="ECO:0007669"/>
    <property type="project" value="InterPro"/>
</dbReference>
<feature type="compositionally biased region" description="Polar residues" evidence="2">
    <location>
        <begin position="49"/>
        <end position="61"/>
    </location>
</feature>
<organism evidence="3">
    <name type="scientific">Ochrobactrum sp. PW1</name>
    <dbReference type="NCBI Taxonomy" id="1882222"/>
    <lineage>
        <taxon>Bacteria</taxon>
        <taxon>Pseudomonadati</taxon>
        <taxon>Pseudomonadota</taxon>
        <taxon>Alphaproteobacteria</taxon>
        <taxon>Hyphomicrobiales</taxon>
        <taxon>Brucellaceae</taxon>
        <taxon>Brucella/Ochrobactrum group</taxon>
        <taxon>Ochrobactrum</taxon>
    </lineage>
</organism>
<feature type="region of interest" description="Disordered" evidence="2">
    <location>
        <begin position="43"/>
        <end position="81"/>
    </location>
</feature>
<dbReference type="GO" id="GO:0003677">
    <property type="term" value="F:DNA binding"/>
    <property type="evidence" value="ECO:0007669"/>
    <property type="project" value="InterPro"/>
</dbReference>
<dbReference type="InterPro" id="IPR008807">
    <property type="entry name" value="ROS_MUCR"/>
</dbReference>
<feature type="region of interest" description="Disordered" evidence="2">
    <location>
        <begin position="187"/>
        <end position="215"/>
    </location>
</feature>
<feature type="compositionally biased region" description="Basic and acidic residues" evidence="2">
    <location>
        <begin position="204"/>
        <end position="215"/>
    </location>
</feature>
<dbReference type="Pfam" id="PF05443">
    <property type="entry name" value="ROS_MUCR"/>
    <property type="match status" value="2"/>
</dbReference>
<dbReference type="GO" id="GO:0008270">
    <property type="term" value="F:zinc ion binding"/>
    <property type="evidence" value="ECO:0007669"/>
    <property type="project" value="InterPro"/>
</dbReference>
<protein>
    <submittedName>
        <fullName evidence="3">Predicted transcriptional regulator</fullName>
    </submittedName>
</protein>
<proteinExistence type="inferred from homology"/>
<evidence type="ECO:0000313" key="3">
    <source>
        <dbReference type="EMBL" id="BBA74301.1"/>
    </source>
</evidence>
<evidence type="ECO:0000256" key="2">
    <source>
        <dbReference type="SAM" id="MobiDB-lite"/>
    </source>
</evidence>
<comment type="similarity">
    <text evidence="1">Belongs to the ros/MucR family.</text>
</comment>